<reference evidence="1" key="1">
    <citation type="submission" date="2014-09" db="EMBL/GenBank/DDBJ databases">
        <authorList>
            <person name="Magalhaes I.L.F."/>
            <person name="Oliveira U."/>
            <person name="Santos F.R."/>
            <person name="Vidigal T.H.D.A."/>
            <person name="Brescovit A.D."/>
            <person name="Santos A.J."/>
        </authorList>
    </citation>
    <scope>NUCLEOTIDE SEQUENCE</scope>
    <source>
        <tissue evidence="1">Shoot tissue taken approximately 20 cm above the soil surface</tissue>
    </source>
</reference>
<name>A0A0A9DSE1_ARUDO</name>
<reference evidence="1" key="2">
    <citation type="journal article" date="2015" name="Data Brief">
        <title>Shoot transcriptome of the giant reed, Arundo donax.</title>
        <authorList>
            <person name="Barrero R.A."/>
            <person name="Guerrero F.D."/>
            <person name="Moolhuijzen P."/>
            <person name="Goolsby J.A."/>
            <person name="Tidwell J."/>
            <person name="Bellgard S.E."/>
            <person name="Bellgard M.I."/>
        </authorList>
    </citation>
    <scope>NUCLEOTIDE SEQUENCE</scope>
    <source>
        <tissue evidence="1">Shoot tissue taken approximately 20 cm above the soil surface</tissue>
    </source>
</reference>
<accession>A0A0A9DSE1</accession>
<dbReference type="EMBL" id="GBRH01206391">
    <property type="protein sequence ID" value="JAD91504.1"/>
    <property type="molecule type" value="Transcribed_RNA"/>
</dbReference>
<sequence length="63" mass="7070">MPAMKMSSWKEEQDERGEPLVVLFSASSSIRISWSRQLALQNAFSPLQQHKAKVVSVSLSFSC</sequence>
<evidence type="ECO:0000313" key="1">
    <source>
        <dbReference type="EMBL" id="JAD91504.1"/>
    </source>
</evidence>
<dbReference type="AlphaFoldDB" id="A0A0A9DSE1"/>
<proteinExistence type="predicted"/>
<organism evidence="1">
    <name type="scientific">Arundo donax</name>
    <name type="common">Giant reed</name>
    <name type="synonym">Donax arundinaceus</name>
    <dbReference type="NCBI Taxonomy" id="35708"/>
    <lineage>
        <taxon>Eukaryota</taxon>
        <taxon>Viridiplantae</taxon>
        <taxon>Streptophyta</taxon>
        <taxon>Embryophyta</taxon>
        <taxon>Tracheophyta</taxon>
        <taxon>Spermatophyta</taxon>
        <taxon>Magnoliopsida</taxon>
        <taxon>Liliopsida</taxon>
        <taxon>Poales</taxon>
        <taxon>Poaceae</taxon>
        <taxon>PACMAD clade</taxon>
        <taxon>Arundinoideae</taxon>
        <taxon>Arundineae</taxon>
        <taxon>Arundo</taxon>
    </lineage>
</organism>
<protein>
    <submittedName>
        <fullName evidence="1">Uncharacterized protein</fullName>
    </submittedName>
</protein>